<reference evidence="1" key="2">
    <citation type="journal article" date="2015" name="Fish Shellfish Immunol.">
        <title>Early steps in the European eel (Anguilla anguilla)-Vibrio vulnificus interaction in the gills: Role of the RtxA13 toxin.</title>
        <authorList>
            <person name="Callol A."/>
            <person name="Pajuelo D."/>
            <person name="Ebbesson L."/>
            <person name="Teles M."/>
            <person name="MacKenzie S."/>
            <person name="Amaro C."/>
        </authorList>
    </citation>
    <scope>NUCLEOTIDE SEQUENCE</scope>
</reference>
<organism evidence="1">
    <name type="scientific">Anguilla anguilla</name>
    <name type="common">European freshwater eel</name>
    <name type="synonym">Muraena anguilla</name>
    <dbReference type="NCBI Taxonomy" id="7936"/>
    <lineage>
        <taxon>Eukaryota</taxon>
        <taxon>Metazoa</taxon>
        <taxon>Chordata</taxon>
        <taxon>Craniata</taxon>
        <taxon>Vertebrata</taxon>
        <taxon>Euteleostomi</taxon>
        <taxon>Actinopterygii</taxon>
        <taxon>Neopterygii</taxon>
        <taxon>Teleostei</taxon>
        <taxon>Anguilliformes</taxon>
        <taxon>Anguillidae</taxon>
        <taxon>Anguilla</taxon>
    </lineage>
</organism>
<proteinExistence type="predicted"/>
<sequence length="35" mass="4382">MRRWVSGWRYNWQHTFISSHCKYNYVSHLVLVLTI</sequence>
<name>A0A0E9S9W1_ANGAN</name>
<reference evidence="1" key="1">
    <citation type="submission" date="2014-11" db="EMBL/GenBank/DDBJ databases">
        <authorList>
            <person name="Amaro Gonzalez C."/>
        </authorList>
    </citation>
    <scope>NUCLEOTIDE SEQUENCE</scope>
</reference>
<dbReference type="EMBL" id="GBXM01071294">
    <property type="protein sequence ID" value="JAH37283.1"/>
    <property type="molecule type" value="Transcribed_RNA"/>
</dbReference>
<evidence type="ECO:0000313" key="1">
    <source>
        <dbReference type="EMBL" id="JAH37283.1"/>
    </source>
</evidence>
<protein>
    <submittedName>
        <fullName evidence="1">Uncharacterized protein</fullName>
    </submittedName>
</protein>
<dbReference type="AlphaFoldDB" id="A0A0E9S9W1"/>
<accession>A0A0E9S9W1</accession>